<feature type="transmembrane region" description="Helical" evidence="2">
    <location>
        <begin position="12"/>
        <end position="33"/>
    </location>
</feature>
<name>A0A367ZRJ3_9BACT</name>
<dbReference type="InterPro" id="IPR000983">
    <property type="entry name" value="Bac_GSPG_pilin"/>
</dbReference>
<keyword evidence="2" id="KW-0812">Transmembrane</keyword>
<dbReference type="Gene3D" id="3.30.700.10">
    <property type="entry name" value="Glycoprotein, Type 4 Pilin"/>
    <property type="match status" value="1"/>
</dbReference>
<dbReference type="Proteomes" id="UP000252355">
    <property type="component" value="Unassembled WGS sequence"/>
</dbReference>
<proteinExistence type="predicted"/>
<dbReference type="EMBL" id="QOQW01000004">
    <property type="protein sequence ID" value="RCK80738.1"/>
    <property type="molecule type" value="Genomic_DNA"/>
</dbReference>
<keyword evidence="2" id="KW-1133">Transmembrane helix</keyword>
<evidence type="ECO:0000256" key="1">
    <source>
        <dbReference type="ARBA" id="ARBA00022481"/>
    </source>
</evidence>
<reference evidence="3 4" key="1">
    <citation type="submission" date="2018-05" db="EMBL/GenBank/DDBJ databases">
        <title>A metagenomic window into the 2 km-deep terrestrial subsurface aquifer revealed taxonomically and functionally diverse microbial community comprising novel uncultured bacterial lineages.</title>
        <authorList>
            <person name="Kadnikov V.V."/>
            <person name="Mardanov A.V."/>
            <person name="Beletsky A.V."/>
            <person name="Banks D."/>
            <person name="Pimenov N.V."/>
            <person name="Frank Y.A."/>
            <person name="Karnachuk O.V."/>
            <person name="Ravin N.V."/>
        </authorList>
    </citation>
    <scope>NUCLEOTIDE SEQUENCE [LARGE SCALE GENOMIC DNA]</scope>
    <source>
        <strain evidence="3">BY5</strain>
    </source>
</reference>
<accession>A0A367ZRJ3</accession>
<dbReference type="SUPFAM" id="SSF54523">
    <property type="entry name" value="Pili subunits"/>
    <property type="match status" value="1"/>
</dbReference>
<comment type="caution">
    <text evidence="3">The sequence shown here is derived from an EMBL/GenBank/DDBJ whole genome shotgun (WGS) entry which is preliminary data.</text>
</comment>
<dbReference type="GO" id="GO:0015628">
    <property type="term" value="P:protein secretion by the type II secretion system"/>
    <property type="evidence" value="ECO:0007669"/>
    <property type="project" value="InterPro"/>
</dbReference>
<evidence type="ECO:0000256" key="2">
    <source>
        <dbReference type="SAM" id="Phobius"/>
    </source>
</evidence>
<dbReference type="GO" id="GO:0015627">
    <property type="term" value="C:type II protein secretion system complex"/>
    <property type="evidence" value="ECO:0007669"/>
    <property type="project" value="InterPro"/>
</dbReference>
<dbReference type="InterPro" id="IPR012902">
    <property type="entry name" value="N_methyl_site"/>
</dbReference>
<protein>
    <submittedName>
        <fullName evidence="3">General secretion pathway protein G</fullName>
    </submittedName>
</protein>
<evidence type="ECO:0000313" key="3">
    <source>
        <dbReference type="EMBL" id="RCK80738.1"/>
    </source>
</evidence>
<gene>
    <name evidence="3" type="ORF">OZSIB_2626</name>
</gene>
<dbReference type="PRINTS" id="PR00813">
    <property type="entry name" value="BCTERIALGSPG"/>
</dbReference>
<keyword evidence="1" id="KW-0488">Methylation</keyword>
<dbReference type="PANTHER" id="PTHR30093">
    <property type="entry name" value="GENERAL SECRETION PATHWAY PROTEIN G"/>
    <property type="match status" value="1"/>
</dbReference>
<evidence type="ECO:0000313" key="4">
    <source>
        <dbReference type="Proteomes" id="UP000252355"/>
    </source>
</evidence>
<keyword evidence="2" id="KW-0472">Membrane</keyword>
<dbReference type="AlphaFoldDB" id="A0A367ZRJ3"/>
<dbReference type="InterPro" id="IPR045584">
    <property type="entry name" value="Pilin-like"/>
</dbReference>
<sequence length="247" mass="26821">MKQVRNRHAFTLIELLVVIAILAVLVGAALPYVQSYVQESRISKAKSDLEAISRALATYEMREKTYTASDVFQLDGRYLSRSPIDPWGKAYIVATGSGVVFSCGPDRIPYNADDIVFPYQPLLALTQVTWVDANHTGQVDTQNTPDYLVLSFSRGISASSDAIQNPSGAHAYFALTGTTTIDAAFHWGGLSQSVDLKQLTLPLATGVVNAFVPGSDTLTVKAGNEIWDLSRVPNRCLASQDVVIQPQ</sequence>
<organism evidence="3 4">
    <name type="scientific">Candidatus Ozemobacter sibiricus</name>
    <dbReference type="NCBI Taxonomy" id="2268124"/>
    <lineage>
        <taxon>Bacteria</taxon>
        <taxon>Candidatus Ozemobacteria</taxon>
        <taxon>Candidatus Ozemobacterales</taxon>
        <taxon>Candidatus Ozemobacteraceae</taxon>
        <taxon>Candidatus Ozemobacter</taxon>
    </lineage>
</organism>
<dbReference type="NCBIfam" id="TIGR02532">
    <property type="entry name" value="IV_pilin_GFxxxE"/>
    <property type="match status" value="1"/>
</dbReference>
<dbReference type="Pfam" id="PF07963">
    <property type="entry name" value="N_methyl"/>
    <property type="match status" value="1"/>
</dbReference>